<dbReference type="GO" id="GO:0051537">
    <property type="term" value="F:2 iron, 2 sulfur cluster binding"/>
    <property type="evidence" value="ECO:0007669"/>
    <property type="project" value="UniProtKB-KW"/>
</dbReference>
<evidence type="ECO:0000313" key="7">
    <source>
        <dbReference type="EMBL" id="PWK34223.1"/>
    </source>
</evidence>
<dbReference type="EMBL" id="QGGT01000003">
    <property type="protein sequence ID" value="PWK34223.1"/>
    <property type="molecule type" value="Genomic_DNA"/>
</dbReference>
<dbReference type="InterPro" id="IPR006058">
    <property type="entry name" value="2Fe2S_fd_BS"/>
</dbReference>
<evidence type="ECO:0000256" key="6">
    <source>
        <dbReference type="SAM" id="MobiDB-lite"/>
    </source>
</evidence>
<sequence>MSKTIQGAASGKPVEVMQRNAQRRITLTLNGRKRSGHCEPRELLSDFLRHELGATGTHVGCEHGVCGACTVRVDGVAARSCLMLAVQAEDRDIDTVEGLAPAGELGDLQEAFRRHHALQCGFCTAGILMSCADYLARVPEPNEAQVRDMLSGHLCRCTGYTPIVAAVLDVARSRAASGAGSRTASRAASRMASDTRAREDAIGGATRQEARDA</sequence>
<keyword evidence="1" id="KW-0001">2Fe-2S</keyword>
<evidence type="ECO:0000256" key="3">
    <source>
        <dbReference type="ARBA" id="ARBA00023002"/>
    </source>
</evidence>
<dbReference type="SUPFAM" id="SSF47741">
    <property type="entry name" value="CO dehydrogenase ISP C-domain like"/>
    <property type="match status" value="1"/>
</dbReference>
<keyword evidence="3" id="KW-0560">Oxidoreductase</keyword>
<dbReference type="Gene3D" id="1.10.150.120">
    <property type="entry name" value="[2Fe-2S]-binding domain"/>
    <property type="match status" value="1"/>
</dbReference>
<gene>
    <name evidence="7" type="ORF">C7419_103542</name>
</gene>
<name>A0A316ET95_9BURK</name>
<accession>A0A316ET95</accession>
<dbReference type="InterPro" id="IPR036010">
    <property type="entry name" value="2Fe-2S_ferredoxin-like_sf"/>
</dbReference>
<dbReference type="GO" id="GO:0016491">
    <property type="term" value="F:oxidoreductase activity"/>
    <property type="evidence" value="ECO:0007669"/>
    <property type="project" value="UniProtKB-KW"/>
</dbReference>
<dbReference type="InterPro" id="IPR051452">
    <property type="entry name" value="Diverse_Oxidoreductases"/>
</dbReference>
<dbReference type="PANTHER" id="PTHR44379">
    <property type="entry name" value="OXIDOREDUCTASE WITH IRON-SULFUR SUBUNIT"/>
    <property type="match status" value="1"/>
</dbReference>
<dbReference type="InterPro" id="IPR036884">
    <property type="entry name" value="2Fe-2S-bd_dom_sf"/>
</dbReference>
<feature type="compositionally biased region" description="Low complexity" evidence="6">
    <location>
        <begin position="179"/>
        <end position="192"/>
    </location>
</feature>
<dbReference type="PROSITE" id="PS51085">
    <property type="entry name" value="2FE2S_FER_2"/>
    <property type="match status" value="1"/>
</dbReference>
<comment type="caution">
    <text evidence="7">The sequence shown here is derived from an EMBL/GenBank/DDBJ whole genome shotgun (WGS) entry which is preliminary data.</text>
</comment>
<dbReference type="InterPro" id="IPR001041">
    <property type="entry name" value="2Fe-2S_ferredoxin-type"/>
</dbReference>
<dbReference type="Pfam" id="PF01799">
    <property type="entry name" value="Fer2_2"/>
    <property type="match status" value="1"/>
</dbReference>
<dbReference type="GO" id="GO:0046872">
    <property type="term" value="F:metal ion binding"/>
    <property type="evidence" value="ECO:0007669"/>
    <property type="project" value="UniProtKB-KW"/>
</dbReference>
<organism evidence="7 8">
    <name type="scientific">Cupriavidus plantarum</name>
    <dbReference type="NCBI Taxonomy" id="942865"/>
    <lineage>
        <taxon>Bacteria</taxon>
        <taxon>Pseudomonadati</taxon>
        <taxon>Pseudomonadota</taxon>
        <taxon>Betaproteobacteria</taxon>
        <taxon>Burkholderiales</taxon>
        <taxon>Burkholderiaceae</taxon>
        <taxon>Cupriavidus</taxon>
    </lineage>
</organism>
<dbReference type="Proteomes" id="UP000245754">
    <property type="component" value="Unassembled WGS sequence"/>
</dbReference>
<evidence type="ECO:0000256" key="1">
    <source>
        <dbReference type="ARBA" id="ARBA00022714"/>
    </source>
</evidence>
<dbReference type="PANTHER" id="PTHR44379:SF5">
    <property type="entry name" value="OXIDOREDUCTASE WITH IRON-SULFUR SUBUNIT"/>
    <property type="match status" value="1"/>
</dbReference>
<keyword evidence="5" id="KW-0411">Iron-sulfur</keyword>
<dbReference type="InterPro" id="IPR012675">
    <property type="entry name" value="Beta-grasp_dom_sf"/>
</dbReference>
<dbReference type="AlphaFoldDB" id="A0A316ET95"/>
<evidence type="ECO:0000256" key="2">
    <source>
        <dbReference type="ARBA" id="ARBA00022723"/>
    </source>
</evidence>
<dbReference type="Pfam" id="PF00111">
    <property type="entry name" value="Fer2"/>
    <property type="match status" value="1"/>
</dbReference>
<evidence type="ECO:0000313" key="8">
    <source>
        <dbReference type="Proteomes" id="UP000245754"/>
    </source>
</evidence>
<keyword evidence="2" id="KW-0479">Metal-binding</keyword>
<evidence type="ECO:0000256" key="4">
    <source>
        <dbReference type="ARBA" id="ARBA00023004"/>
    </source>
</evidence>
<dbReference type="CDD" id="cd00207">
    <property type="entry name" value="fer2"/>
    <property type="match status" value="1"/>
</dbReference>
<keyword evidence="4" id="KW-0408">Iron</keyword>
<keyword evidence="8" id="KW-1185">Reference proteome</keyword>
<reference evidence="7 8" key="1">
    <citation type="submission" date="2018-05" db="EMBL/GenBank/DDBJ databases">
        <title>Genomic Encyclopedia of Type Strains, Phase IV (KMG-V): Genome sequencing to study the core and pangenomes of soil and plant-associated prokaryotes.</title>
        <authorList>
            <person name="Whitman W."/>
        </authorList>
    </citation>
    <scope>NUCLEOTIDE SEQUENCE [LARGE SCALE GENOMIC DNA]</scope>
    <source>
        <strain evidence="7 8">SLV-132</strain>
    </source>
</reference>
<dbReference type="InterPro" id="IPR002888">
    <property type="entry name" value="2Fe-2S-bd"/>
</dbReference>
<dbReference type="SUPFAM" id="SSF54292">
    <property type="entry name" value="2Fe-2S ferredoxin-like"/>
    <property type="match status" value="1"/>
</dbReference>
<proteinExistence type="predicted"/>
<protein>
    <submittedName>
        <fullName evidence="7">2-furoyl-CoA dehydrogenase 2Fe-2S iron sulfur subunit</fullName>
    </submittedName>
</protein>
<dbReference type="PROSITE" id="PS00197">
    <property type="entry name" value="2FE2S_FER_1"/>
    <property type="match status" value="1"/>
</dbReference>
<dbReference type="RefSeq" id="WP_109584267.1">
    <property type="nucleotide sequence ID" value="NZ_JACBYU010000004.1"/>
</dbReference>
<feature type="region of interest" description="Disordered" evidence="6">
    <location>
        <begin position="179"/>
        <end position="213"/>
    </location>
</feature>
<evidence type="ECO:0000256" key="5">
    <source>
        <dbReference type="ARBA" id="ARBA00023014"/>
    </source>
</evidence>
<dbReference type="Gene3D" id="3.10.20.30">
    <property type="match status" value="1"/>
</dbReference>